<keyword evidence="8" id="KW-1185">Reference proteome</keyword>
<dbReference type="EC" id="2.7.11.1" evidence="1"/>
<dbReference type="GO" id="GO:0000045">
    <property type="term" value="P:autophagosome assembly"/>
    <property type="evidence" value="ECO:0007669"/>
    <property type="project" value="TreeGrafter"/>
</dbReference>
<dbReference type="InterPro" id="IPR011009">
    <property type="entry name" value="Kinase-like_dom_sf"/>
</dbReference>
<reference evidence="7 8" key="1">
    <citation type="journal article" date="2019" name="Nat. Ecol. Evol.">
        <title>Megaphylogeny resolves global patterns of mushroom evolution.</title>
        <authorList>
            <person name="Varga T."/>
            <person name="Krizsan K."/>
            <person name="Foldi C."/>
            <person name="Dima B."/>
            <person name="Sanchez-Garcia M."/>
            <person name="Sanchez-Ramirez S."/>
            <person name="Szollosi G.J."/>
            <person name="Szarkandi J.G."/>
            <person name="Papp V."/>
            <person name="Albert L."/>
            <person name="Andreopoulos W."/>
            <person name="Angelini C."/>
            <person name="Antonin V."/>
            <person name="Barry K.W."/>
            <person name="Bougher N.L."/>
            <person name="Buchanan P."/>
            <person name="Buyck B."/>
            <person name="Bense V."/>
            <person name="Catcheside P."/>
            <person name="Chovatia M."/>
            <person name="Cooper J."/>
            <person name="Damon W."/>
            <person name="Desjardin D."/>
            <person name="Finy P."/>
            <person name="Geml J."/>
            <person name="Haridas S."/>
            <person name="Hughes K."/>
            <person name="Justo A."/>
            <person name="Karasinski D."/>
            <person name="Kautmanova I."/>
            <person name="Kiss B."/>
            <person name="Kocsube S."/>
            <person name="Kotiranta H."/>
            <person name="LaButti K.M."/>
            <person name="Lechner B.E."/>
            <person name="Liimatainen K."/>
            <person name="Lipzen A."/>
            <person name="Lukacs Z."/>
            <person name="Mihaltcheva S."/>
            <person name="Morgado L.N."/>
            <person name="Niskanen T."/>
            <person name="Noordeloos M.E."/>
            <person name="Ohm R.A."/>
            <person name="Ortiz-Santana B."/>
            <person name="Ovrebo C."/>
            <person name="Racz N."/>
            <person name="Riley R."/>
            <person name="Savchenko A."/>
            <person name="Shiryaev A."/>
            <person name="Soop K."/>
            <person name="Spirin V."/>
            <person name="Szebenyi C."/>
            <person name="Tomsovsky M."/>
            <person name="Tulloss R.E."/>
            <person name="Uehling J."/>
            <person name="Grigoriev I.V."/>
            <person name="Vagvolgyi C."/>
            <person name="Papp T."/>
            <person name="Martin F.M."/>
            <person name="Miettinen O."/>
            <person name="Hibbett D.S."/>
            <person name="Nagy L.G."/>
        </authorList>
    </citation>
    <scope>NUCLEOTIDE SEQUENCE [LARGE SCALE GENOMIC DNA]</scope>
    <source>
        <strain evidence="7 8">CBS 962.96</strain>
    </source>
</reference>
<evidence type="ECO:0000256" key="1">
    <source>
        <dbReference type="ARBA" id="ARBA00012513"/>
    </source>
</evidence>
<dbReference type="PROSITE" id="PS00108">
    <property type="entry name" value="PROTEIN_KINASE_ST"/>
    <property type="match status" value="1"/>
</dbReference>
<dbReference type="PANTHER" id="PTHR24348:SF22">
    <property type="entry name" value="NON-SPECIFIC SERINE_THREONINE PROTEIN KINASE"/>
    <property type="match status" value="1"/>
</dbReference>
<evidence type="ECO:0000313" key="8">
    <source>
        <dbReference type="Proteomes" id="UP000297245"/>
    </source>
</evidence>
<keyword evidence="4 7" id="KW-0418">Kinase</keyword>
<evidence type="ECO:0000313" key="7">
    <source>
        <dbReference type="EMBL" id="THU99921.1"/>
    </source>
</evidence>
<dbReference type="InterPro" id="IPR008271">
    <property type="entry name" value="Ser/Thr_kinase_AS"/>
</dbReference>
<keyword evidence="3" id="KW-0547">Nucleotide-binding</keyword>
<evidence type="ECO:0000259" key="6">
    <source>
        <dbReference type="PROSITE" id="PS50011"/>
    </source>
</evidence>
<dbReference type="PANTHER" id="PTHR24348">
    <property type="entry name" value="SERINE/THREONINE-PROTEIN KINASE UNC-51-RELATED"/>
    <property type="match status" value="1"/>
</dbReference>
<evidence type="ECO:0000256" key="5">
    <source>
        <dbReference type="ARBA" id="ARBA00022840"/>
    </source>
</evidence>
<keyword evidence="5" id="KW-0067">ATP-binding</keyword>
<dbReference type="GO" id="GO:0004674">
    <property type="term" value="F:protein serine/threonine kinase activity"/>
    <property type="evidence" value="ECO:0007669"/>
    <property type="project" value="UniProtKB-EC"/>
</dbReference>
<evidence type="ECO:0000256" key="2">
    <source>
        <dbReference type="ARBA" id="ARBA00022679"/>
    </source>
</evidence>
<dbReference type="OrthoDB" id="541276at2759"/>
<dbReference type="Proteomes" id="UP000297245">
    <property type="component" value="Unassembled WGS sequence"/>
</dbReference>
<evidence type="ECO:0000256" key="4">
    <source>
        <dbReference type="ARBA" id="ARBA00022777"/>
    </source>
</evidence>
<dbReference type="PROSITE" id="PS50011">
    <property type="entry name" value="PROTEIN_KINASE_DOM"/>
    <property type="match status" value="1"/>
</dbReference>
<sequence length="322" mass="36152">MPSNSQNQNQTIKKLEGCLIMGGHFKLKKLLGAGSFGTVYLAKRVTKSNPMGPGATSNDGEKFAVKVMPRPEEGSVEKWMLDEELRLQATVAGHQNILQVREASYETLKGEKFGCIRMDLCEGGDLNRAILRGMLDKEEQVRSALLQVIDGVMHCHDQGVYHRDLKPANILCSTEGEEVRVRIADFGLATQEAMMSDDTVAGTKSFMPPECICPELRRPNYSPALQDLWAVGMIVAGMSSGVFPWRTARTTDPSFRFYMENPTRLGELMPRASDEVAQILQYVFRTDPFSRITLEQLREVVEKAPLFKEDEKRGFFDKLFGF</sequence>
<dbReference type="SMART" id="SM00220">
    <property type="entry name" value="S_TKc"/>
    <property type="match status" value="1"/>
</dbReference>
<keyword evidence="2" id="KW-0808">Transferase</keyword>
<protein>
    <recommendedName>
        <fullName evidence="1">non-specific serine/threonine protein kinase</fullName>
        <ecNumber evidence="1">2.7.11.1</ecNumber>
    </recommendedName>
</protein>
<feature type="domain" description="Protein kinase" evidence="6">
    <location>
        <begin position="25"/>
        <end position="307"/>
    </location>
</feature>
<dbReference type="AlphaFoldDB" id="A0A4S8MC92"/>
<dbReference type="EMBL" id="ML179111">
    <property type="protein sequence ID" value="THU99921.1"/>
    <property type="molecule type" value="Genomic_DNA"/>
</dbReference>
<dbReference type="GO" id="GO:0005776">
    <property type="term" value="C:autophagosome"/>
    <property type="evidence" value="ECO:0007669"/>
    <property type="project" value="TreeGrafter"/>
</dbReference>
<dbReference type="SUPFAM" id="SSF56112">
    <property type="entry name" value="Protein kinase-like (PK-like)"/>
    <property type="match status" value="1"/>
</dbReference>
<proteinExistence type="predicted"/>
<dbReference type="InterPro" id="IPR000719">
    <property type="entry name" value="Prot_kinase_dom"/>
</dbReference>
<dbReference type="GO" id="GO:0000407">
    <property type="term" value="C:phagophore assembly site"/>
    <property type="evidence" value="ECO:0007669"/>
    <property type="project" value="TreeGrafter"/>
</dbReference>
<accession>A0A4S8MC92</accession>
<dbReference type="GO" id="GO:0010506">
    <property type="term" value="P:regulation of autophagy"/>
    <property type="evidence" value="ECO:0007669"/>
    <property type="project" value="InterPro"/>
</dbReference>
<dbReference type="GO" id="GO:0016020">
    <property type="term" value="C:membrane"/>
    <property type="evidence" value="ECO:0007669"/>
    <property type="project" value="TreeGrafter"/>
</dbReference>
<dbReference type="GO" id="GO:0005829">
    <property type="term" value="C:cytosol"/>
    <property type="evidence" value="ECO:0007669"/>
    <property type="project" value="TreeGrafter"/>
</dbReference>
<dbReference type="Pfam" id="PF00069">
    <property type="entry name" value="Pkinase"/>
    <property type="match status" value="1"/>
</dbReference>
<gene>
    <name evidence="7" type="ORF">K435DRAFT_794523</name>
</gene>
<dbReference type="Gene3D" id="1.10.510.10">
    <property type="entry name" value="Transferase(Phosphotransferase) domain 1"/>
    <property type="match status" value="1"/>
</dbReference>
<dbReference type="InterPro" id="IPR045269">
    <property type="entry name" value="Atg1-like"/>
</dbReference>
<organism evidence="7 8">
    <name type="scientific">Dendrothele bispora (strain CBS 962.96)</name>
    <dbReference type="NCBI Taxonomy" id="1314807"/>
    <lineage>
        <taxon>Eukaryota</taxon>
        <taxon>Fungi</taxon>
        <taxon>Dikarya</taxon>
        <taxon>Basidiomycota</taxon>
        <taxon>Agaricomycotina</taxon>
        <taxon>Agaricomycetes</taxon>
        <taxon>Agaricomycetidae</taxon>
        <taxon>Agaricales</taxon>
        <taxon>Agaricales incertae sedis</taxon>
        <taxon>Dendrothele</taxon>
    </lineage>
</organism>
<name>A0A4S8MC92_DENBC</name>
<dbReference type="GO" id="GO:0005524">
    <property type="term" value="F:ATP binding"/>
    <property type="evidence" value="ECO:0007669"/>
    <property type="project" value="UniProtKB-KW"/>
</dbReference>
<evidence type="ECO:0000256" key="3">
    <source>
        <dbReference type="ARBA" id="ARBA00022741"/>
    </source>
</evidence>